<dbReference type="Gene3D" id="1.10.287.470">
    <property type="entry name" value="Helix hairpin bin"/>
    <property type="match status" value="1"/>
</dbReference>
<dbReference type="PROSITE" id="PS51257">
    <property type="entry name" value="PROKAR_LIPOPROTEIN"/>
    <property type="match status" value="1"/>
</dbReference>
<organism evidence="5 6">
    <name type="scientific">Anditalea andensis</name>
    <dbReference type="NCBI Taxonomy" id="1048983"/>
    <lineage>
        <taxon>Bacteria</taxon>
        <taxon>Pseudomonadati</taxon>
        <taxon>Bacteroidota</taxon>
        <taxon>Cytophagia</taxon>
        <taxon>Cytophagales</taxon>
        <taxon>Cytophagaceae</taxon>
        <taxon>Anditalea</taxon>
    </lineage>
</organism>
<dbReference type="InterPro" id="IPR058627">
    <property type="entry name" value="MdtA-like_C"/>
</dbReference>
<dbReference type="STRING" id="1048983.EL17_08335"/>
<evidence type="ECO:0000259" key="3">
    <source>
        <dbReference type="Pfam" id="PF25967"/>
    </source>
</evidence>
<feature type="domain" description="CusB-like beta-barrel" evidence="2">
    <location>
        <begin position="193"/>
        <end position="264"/>
    </location>
</feature>
<dbReference type="InterPro" id="IPR058792">
    <property type="entry name" value="Beta-barrel_RND_2"/>
</dbReference>
<evidence type="ECO:0000313" key="6">
    <source>
        <dbReference type="Proteomes" id="UP000027821"/>
    </source>
</evidence>
<dbReference type="AlphaFoldDB" id="A0A074L2S5"/>
<dbReference type="Gene3D" id="2.40.50.100">
    <property type="match status" value="1"/>
</dbReference>
<dbReference type="Pfam" id="PF25954">
    <property type="entry name" value="Beta-barrel_RND_2"/>
    <property type="match status" value="1"/>
</dbReference>
<feature type="domain" description="Multidrug resistance protein MdtA-like C-terminal permuted SH3" evidence="3">
    <location>
        <begin position="272"/>
        <end position="333"/>
    </location>
</feature>
<dbReference type="InterPro" id="IPR058647">
    <property type="entry name" value="BSH_CzcB-like"/>
</dbReference>
<feature type="domain" description="CzcB-like barrel-sandwich hybrid" evidence="4">
    <location>
        <begin position="65"/>
        <end position="173"/>
    </location>
</feature>
<dbReference type="SUPFAM" id="SSF111369">
    <property type="entry name" value="HlyD-like secretion proteins"/>
    <property type="match status" value="1"/>
</dbReference>
<dbReference type="EMBL" id="JMIH01000016">
    <property type="protein sequence ID" value="KEO74138.1"/>
    <property type="molecule type" value="Genomic_DNA"/>
</dbReference>
<dbReference type="InterPro" id="IPR006143">
    <property type="entry name" value="RND_pump_MFP"/>
</dbReference>
<dbReference type="Pfam" id="PF25973">
    <property type="entry name" value="BSH_CzcB"/>
    <property type="match status" value="1"/>
</dbReference>
<gene>
    <name evidence="5" type="ORF">EL17_08335</name>
</gene>
<dbReference type="Gene3D" id="2.40.30.170">
    <property type="match status" value="1"/>
</dbReference>
<dbReference type="NCBIfam" id="TIGR01730">
    <property type="entry name" value="RND_mfp"/>
    <property type="match status" value="1"/>
</dbReference>
<comment type="similarity">
    <text evidence="1">Belongs to the membrane fusion protein (MFP) (TC 8.A.1) family.</text>
</comment>
<evidence type="ECO:0000256" key="1">
    <source>
        <dbReference type="ARBA" id="ARBA00009477"/>
    </source>
</evidence>
<dbReference type="PANTHER" id="PTHR30469">
    <property type="entry name" value="MULTIDRUG RESISTANCE PROTEIN MDTA"/>
    <property type="match status" value="1"/>
</dbReference>
<comment type="caution">
    <text evidence="5">The sequence shown here is derived from an EMBL/GenBank/DDBJ whole genome shotgun (WGS) entry which is preliminary data.</text>
</comment>
<dbReference type="GO" id="GO:0015562">
    <property type="term" value="F:efflux transmembrane transporter activity"/>
    <property type="evidence" value="ECO:0007669"/>
    <property type="project" value="TreeGrafter"/>
</dbReference>
<dbReference type="OrthoDB" id="9806939at2"/>
<dbReference type="RefSeq" id="WP_035072963.1">
    <property type="nucleotide sequence ID" value="NZ_JMIH01000016.1"/>
</dbReference>
<sequence length="347" mass="38587">MLIFKRKSIYLNLAILVGLYGCGSPESTEQVSEDAGISVNTAWAINQELPQEITYSGSLEAWEIAFISGQTGTRIDRIHADEGDNVREGALLALMNATQFHQAQLQVDLSRRELDRLDTLVQIGSVSGQQFDQMQTELENAMRNLDNVLENTELRAPFSGVITRRYFSRGEIFSPGADRPAILTLMQINPIKLTVQVAEQYYRTVQEGMEAVVNVSVFPEKAFIGKIFRKIPQIDTGARTFQVEIQIENADQELKPGMFSRATIGMGESTGVFIPSLAVLSQPGTNERYIFTIDDQNIARRTNVTTGPRFQDLIKIEDGLEPGTAYVTEGMQKLVDGNTVRIISSQN</sequence>
<proteinExistence type="inferred from homology"/>
<dbReference type="Pfam" id="PF25967">
    <property type="entry name" value="RND-MFP_C"/>
    <property type="match status" value="1"/>
</dbReference>
<evidence type="ECO:0000259" key="2">
    <source>
        <dbReference type="Pfam" id="PF25954"/>
    </source>
</evidence>
<protein>
    <submittedName>
        <fullName evidence="5">Uncharacterized protein</fullName>
    </submittedName>
</protein>
<name>A0A074L2S5_9BACT</name>
<dbReference type="eggNOG" id="COG0845">
    <property type="taxonomic scope" value="Bacteria"/>
</dbReference>
<evidence type="ECO:0000259" key="4">
    <source>
        <dbReference type="Pfam" id="PF25973"/>
    </source>
</evidence>
<dbReference type="FunFam" id="2.40.30.170:FF:000010">
    <property type="entry name" value="Efflux RND transporter periplasmic adaptor subunit"/>
    <property type="match status" value="1"/>
</dbReference>
<accession>A0A074L2S5</accession>
<dbReference type="Proteomes" id="UP000027821">
    <property type="component" value="Unassembled WGS sequence"/>
</dbReference>
<dbReference type="GO" id="GO:1990281">
    <property type="term" value="C:efflux pump complex"/>
    <property type="evidence" value="ECO:0007669"/>
    <property type="project" value="TreeGrafter"/>
</dbReference>
<evidence type="ECO:0000313" key="5">
    <source>
        <dbReference type="EMBL" id="KEO74138.1"/>
    </source>
</evidence>
<keyword evidence="6" id="KW-1185">Reference proteome</keyword>
<dbReference type="Gene3D" id="2.40.420.20">
    <property type="match status" value="1"/>
</dbReference>
<reference evidence="5 6" key="1">
    <citation type="submission" date="2014-04" db="EMBL/GenBank/DDBJ databases">
        <title>Characterization and application of a salt tolerant electro-active bacterium.</title>
        <authorList>
            <person name="Yang L."/>
            <person name="Wei S."/>
            <person name="Tay Q.X.M."/>
        </authorList>
    </citation>
    <scope>NUCLEOTIDE SEQUENCE [LARGE SCALE GENOMIC DNA]</scope>
    <source>
        <strain evidence="5 6">LY1</strain>
    </source>
</reference>